<evidence type="ECO:0000256" key="2">
    <source>
        <dbReference type="ARBA" id="ARBA00007331"/>
    </source>
</evidence>
<evidence type="ECO:0000313" key="4">
    <source>
        <dbReference type="EMBL" id="KAF2898952.1"/>
    </source>
</evidence>
<keyword evidence="5" id="KW-1185">Reference proteome</keyword>
<dbReference type="AlphaFoldDB" id="A0A8K0D8I1"/>
<keyword evidence="3" id="KW-0819">tRNA processing</keyword>
<dbReference type="EMBL" id="VTPC01003153">
    <property type="protein sequence ID" value="KAF2898952.1"/>
    <property type="molecule type" value="Genomic_DNA"/>
</dbReference>
<reference evidence="4" key="1">
    <citation type="submission" date="2019-08" db="EMBL/GenBank/DDBJ databases">
        <title>The genome of the North American firefly Photinus pyralis.</title>
        <authorList>
            <consortium name="Photinus pyralis genome working group"/>
            <person name="Fallon T.R."/>
            <person name="Sander Lower S.E."/>
            <person name="Weng J.-K."/>
        </authorList>
    </citation>
    <scope>NUCLEOTIDE SEQUENCE</scope>
    <source>
        <strain evidence="4">TRF0915ILg1</strain>
        <tissue evidence="4">Whole body</tissue>
    </source>
</reference>
<dbReference type="GO" id="GO:0008033">
    <property type="term" value="P:tRNA processing"/>
    <property type="evidence" value="ECO:0007669"/>
    <property type="project" value="UniProtKB-KW"/>
</dbReference>
<comment type="caution">
    <text evidence="4">The sequence shown here is derived from an EMBL/GenBank/DDBJ whole genome shotgun (WGS) entry which is preliminary data.</text>
</comment>
<dbReference type="Proteomes" id="UP000801492">
    <property type="component" value="Unassembled WGS sequence"/>
</dbReference>
<evidence type="ECO:0000256" key="1">
    <source>
        <dbReference type="ARBA" id="ARBA00004123"/>
    </source>
</evidence>
<evidence type="ECO:0000313" key="5">
    <source>
        <dbReference type="Proteomes" id="UP000801492"/>
    </source>
</evidence>
<dbReference type="Pfam" id="PF01876">
    <property type="entry name" value="RNase_P_p30"/>
    <property type="match status" value="1"/>
</dbReference>
<accession>A0A8K0D8I1</accession>
<dbReference type="OrthoDB" id="17948at2759"/>
<dbReference type="SUPFAM" id="SSF89550">
    <property type="entry name" value="PHP domain-like"/>
    <property type="match status" value="1"/>
</dbReference>
<dbReference type="InterPro" id="IPR002738">
    <property type="entry name" value="RNase_P_p30"/>
</dbReference>
<dbReference type="InterPro" id="IPR016195">
    <property type="entry name" value="Pol/histidinol_Pase-like"/>
</dbReference>
<sequence>MEIVKGFFDYCVPEKCATSGSFEEVAKRLLQLGYRTIAINQIIDENNLGPKKKKKKGEIRDIIDVVPVPLKVKMIEGCEELRILNRLTIIFSNQEIINKILKSPNYRKYNVVAVQPISQAALQFTCSSIDADIFSYDPENKPNFKLNRKLYNQLVERGFYFELLYSPAIQDSSQRKNVIAMSHFYHSYGKSRNIIISSGATSTFLLRSPYDIVNLGFLFGLSEEQSKNAIGNFGKNIYIHGVGRRHGKSIMLVEDIASSEGLEQDDEMELDQPAHKRCKQ</sequence>
<dbReference type="PANTHER" id="PTHR13031:SF0">
    <property type="entry name" value="RIBONUCLEASE P PROTEIN SUBUNIT P30"/>
    <property type="match status" value="1"/>
</dbReference>
<dbReference type="GO" id="GO:0005655">
    <property type="term" value="C:nucleolar ribonuclease P complex"/>
    <property type="evidence" value="ECO:0007669"/>
    <property type="project" value="TreeGrafter"/>
</dbReference>
<dbReference type="PANTHER" id="PTHR13031">
    <property type="entry name" value="RIBONUCLEASE P SUBUNIT P30"/>
    <property type="match status" value="1"/>
</dbReference>
<proteinExistence type="inferred from homology"/>
<comment type="similarity">
    <text evidence="2">Belongs to the eukaryotic/archaeal RNase P protein component 3 family.</text>
</comment>
<dbReference type="GO" id="GO:0003723">
    <property type="term" value="F:RNA binding"/>
    <property type="evidence" value="ECO:0007669"/>
    <property type="project" value="TreeGrafter"/>
</dbReference>
<evidence type="ECO:0000256" key="3">
    <source>
        <dbReference type="ARBA" id="ARBA00022694"/>
    </source>
</evidence>
<gene>
    <name evidence="4" type="ORF">ILUMI_07213</name>
</gene>
<protein>
    <submittedName>
        <fullName evidence="4">Uncharacterized protein</fullName>
    </submittedName>
</protein>
<comment type="subcellular location">
    <subcellularLocation>
        <location evidence="1">Nucleus</location>
    </subcellularLocation>
</comment>
<name>A0A8K0D8I1_IGNLU</name>
<organism evidence="4 5">
    <name type="scientific">Ignelater luminosus</name>
    <name type="common">Cucubano</name>
    <name type="synonym">Pyrophorus luminosus</name>
    <dbReference type="NCBI Taxonomy" id="2038154"/>
    <lineage>
        <taxon>Eukaryota</taxon>
        <taxon>Metazoa</taxon>
        <taxon>Ecdysozoa</taxon>
        <taxon>Arthropoda</taxon>
        <taxon>Hexapoda</taxon>
        <taxon>Insecta</taxon>
        <taxon>Pterygota</taxon>
        <taxon>Neoptera</taxon>
        <taxon>Endopterygota</taxon>
        <taxon>Coleoptera</taxon>
        <taxon>Polyphaga</taxon>
        <taxon>Elateriformia</taxon>
        <taxon>Elateroidea</taxon>
        <taxon>Elateridae</taxon>
        <taxon>Agrypninae</taxon>
        <taxon>Pyrophorini</taxon>
        <taxon>Ignelater</taxon>
    </lineage>
</organism>
<dbReference type="Gene3D" id="3.20.20.140">
    <property type="entry name" value="Metal-dependent hydrolases"/>
    <property type="match status" value="1"/>
</dbReference>